<dbReference type="Pfam" id="PF02146">
    <property type="entry name" value="SIR2"/>
    <property type="match status" value="1"/>
</dbReference>
<evidence type="ECO:0000256" key="4">
    <source>
        <dbReference type="PROSITE-ProRule" id="PRU00236"/>
    </source>
</evidence>
<feature type="binding site" evidence="3">
    <location>
        <begin position="191"/>
        <end position="193"/>
    </location>
    <ligand>
        <name>NAD(+)</name>
        <dbReference type="ChEBI" id="CHEBI:57540"/>
    </ligand>
</feature>
<reference evidence="6" key="1">
    <citation type="submission" date="2021-03" db="EMBL/GenBank/DDBJ databases">
        <title>Acanthopleuribacteraceae sp. M133.</title>
        <authorList>
            <person name="Wang G."/>
        </authorList>
    </citation>
    <scope>NUCLEOTIDE SEQUENCE</scope>
    <source>
        <strain evidence="6">M133</strain>
    </source>
</reference>
<dbReference type="InterPro" id="IPR026591">
    <property type="entry name" value="Sirtuin_cat_small_dom_sf"/>
</dbReference>
<dbReference type="Gene3D" id="3.30.1600.10">
    <property type="entry name" value="SIR2/SIRT2 'Small Domain"/>
    <property type="match status" value="1"/>
</dbReference>
<evidence type="ECO:0000313" key="6">
    <source>
        <dbReference type="EMBL" id="QTD54041.1"/>
    </source>
</evidence>
<dbReference type="GO" id="GO:0017136">
    <property type="term" value="F:histone deacetylase activity, NAD-dependent"/>
    <property type="evidence" value="ECO:0007669"/>
    <property type="project" value="TreeGrafter"/>
</dbReference>
<comment type="domain">
    <text evidence="3">2 residues (Tyr-71 and Arg-74) present in a large hydrophobic pocket are probably involved in substrate specificity. They are important for desuccinylation activity, but dispensable for deacetylation activity.</text>
</comment>
<dbReference type="GO" id="GO:0036055">
    <property type="term" value="F:protein-succinyllysine desuccinylase activity"/>
    <property type="evidence" value="ECO:0007669"/>
    <property type="project" value="UniProtKB-UniRule"/>
</dbReference>
<feature type="binding site" evidence="3">
    <location>
        <position position="235"/>
    </location>
    <ligand>
        <name>NAD(+)</name>
        <dbReference type="ChEBI" id="CHEBI:57540"/>
    </ligand>
</feature>
<dbReference type="PANTHER" id="PTHR11085:SF4">
    <property type="entry name" value="NAD-DEPENDENT PROTEIN DEACYLASE"/>
    <property type="match status" value="1"/>
</dbReference>
<protein>
    <recommendedName>
        <fullName evidence="3">NAD-dependent protein deacylase</fullName>
        <ecNumber evidence="3">2.3.1.286</ecNumber>
    </recommendedName>
    <alternativeName>
        <fullName evidence="3">Regulatory protein SIR2 homolog</fullName>
    </alternativeName>
</protein>
<dbReference type="KEGG" id="scor:J3U87_16470"/>
<dbReference type="Gene3D" id="3.40.50.1220">
    <property type="entry name" value="TPP-binding domain"/>
    <property type="match status" value="1"/>
</dbReference>
<dbReference type="AlphaFoldDB" id="A0A8A4TXU2"/>
<evidence type="ECO:0000256" key="3">
    <source>
        <dbReference type="HAMAP-Rule" id="MF_01121"/>
    </source>
</evidence>
<feature type="binding site" evidence="3">
    <location>
        <position position="74"/>
    </location>
    <ligand>
        <name>substrate</name>
    </ligand>
</feature>
<dbReference type="InterPro" id="IPR027546">
    <property type="entry name" value="Sirtuin_class_III"/>
</dbReference>
<dbReference type="CDD" id="cd01412">
    <property type="entry name" value="SIRT5_Af1_CobB"/>
    <property type="match status" value="1"/>
</dbReference>
<keyword evidence="7" id="KW-1185">Reference proteome</keyword>
<dbReference type="InterPro" id="IPR029035">
    <property type="entry name" value="DHS-like_NAD/FAD-binding_dom"/>
</dbReference>
<feature type="domain" description="Deacetylase sirtuin-type" evidence="5">
    <location>
        <begin position="1"/>
        <end position="249"/>
    </location>
</feature>
<comment type="function">
    <text evidence="3">NAD-dependent lysine deacetylase and desuccinylase that specifically removes acetyl and succinyl groups on target proteins. Modulates the activities of several proteins which are inactive in their acylated form.</text>
</comment>
<feature type="binding site" evidence="3">
    <location>
        <begin position="217"/>
        <end position="219"/>
    </location>
    <ligand>
        <name>NAD(+)</name>
        <dbReference type="ChEBI" id="CHEBI:57540"/>
    </ligand>
</feature>
<dbReference type="EMBL" id="CP071793">
    <property type="protein sequence ID" value="QTD54041.1"/>
    <property type="molecule type" value="Genomic_DNA"/>
</dbReference>
<evidence type="ECO:0000313" key="7">
    <source>
        <dbReference type="Proteomes" id="UP000663929"/>
    </source>
</evidence>
<dbReference type="PANTHER" id="PTHR11085">
    <property type="entry name" value="NAD-DEPENDENT PROTEIN DEACYLASE SIRTUIN-5, MITOCHONDRIAL-RELATED"/>
    <property type="match status" value="1"/>
</dbReference>
<accession>A0A8A4TXU2</accession>
<dbReference type="Proteomes" id="UP000663929">
    <property type="component" value="Chromosome"/>
</dbReference>
<proteinExistence type="inferred from homology"/>
<dbReference type="GO" id="GO:0005737">
    <property type="term" value="C:cytoplasm"/>
    <property type="evidence" value="ECO:0007669"/>
    <property type="project" value="UniProtKB-SubCell"/>
</dbReference>
<comment type="similarity">
    <text evidence="3">Belongs to the sirtuin family. Class III subfamily.</text>
</comment>
<keyword evidence="1" id="KW-0808">Transferase</keyword>
<gene>
    <name evidence="3" type="primary">cobB</name>
    <name evidence="6" type="ORF">J3U87_16470</name>
</gene>
<comment type="catalytic activity">
    <reaction evidence="3">
        <text>N(6)-acetyl-L-lysyl-[protein] + NAD(+) + H2O = 2''-O-acetyl-ADP-D-ribose + nicotinamide + L-lysyl-[protein]</text>
        <dbReference type="Rhea" id="RHEA:43636"/>
        <dbReference type="Rhea" id="RHEA-COMP:9752"/>
        <dbReference type="Rhea" id="RHEA-COMP:10731"/>
        <dbReference type="ChEBI" id="CHEBI:15377"/>
        <dbReference type="ChEBI" id="CHEBI:17154"/>
        <dbReference type="ChEBI" id="CHEBI:29969"/>
        <dbReference type="ChEBI" id="CHEBI:57540"/>
        <dbReference type="ChEBI" id="CHEBI:61930"/>
        <dbReference type="ChEBI" id="CHEBI:83767"/>
        <dbReference type="EC" id="2.3.1.286"/>
    </reaction>
</comment>
<dbReference type="RefSeq" id="WP_237384141.1">
    <property type="nucleotide sequence ID" value="NZ_CP071793.1"/>
</dbReference>
<comment type="subcellular location">
    <subcellularLocation>
        <location evidence="3">Cytoplasm</location>
    </subcellularLocation>
</comment>
<feature type="binding site" evidence="3">
    <location>
        <position position="71"/>
    </location>
    <ligand>
        <name>substrate</name>
    </ligand>
</feature>
<dbReference type="SUPFAM" id="SSF52467">
    <property type="entry name" value="DHS-like NAD/FAD-binding domain"/>
    <property type="match status" value="1"/>
</dbReference>
<dbReference type="InterPro" id="IPR003000">
    <property type="entry name" value="Sirtuin"/>
</dbReference>
<keyword evidence="2 3" id="KW-0520">NAD</keyword>
<dbReference type="InterPro" id="IPR050134">
    <property type="entry name" value="NAD-dep_sirtuin_deacylases"/>
</dbReference>
<comment type="caution">
    <text evidence="3 4">Lacks conserved residue(s) required for the propagation of feature annotation.</text>
</comment>
<dbReference type="GO" id="GO:0070403">
    <property type="term" value="F:NAD+ binding"/>
    <property type="evidence" value="ECO:0007669"/>
    <property type="project" value="UniProtKB-UniRule"/>
</dbReference>
<evidence type="ECO:0000259" key="5">
    <source>
        <dbReference type="PROSITE" id="PS50305"/>
    </source>
</evidence>
<dbReference type="NCBIfam" id="NF001753">
    <property type="entry name" value="PRK00481.1-3"/>
    <property type="match status" value="1"/>
</dbReference>
<feature type="binding site" evidence="3">
    <location>
        <begin position="105"/>
        <end position="108"/>
    </location>
    <ligand>
        <name>NAD(+)</name>
        <dbReference type="ChEBI" id="CHEBI:57540"/>
    </ligand>
</feature>
<dbReference type="EC" id="2.3.1.286" evidence="3"/>
<keyword evidence="3" id="KW-0963">Cytoplasm</keyword>
<evidence type="ECO:0000256" key="2">
    <source>
        <dbReference type="ARBA" id="ARBA00023027"/>
    </source>
</evidence>
<feature type="active site" description="Proton acceptor" evidence="3">
    <location>
        <position position="123"/>
    </location>
</feature>
<dbReference type="InterPro" id="IPR026590">
    <property type="entry name" value="Ssirtuin_cat_dom"/>
</dbReference>
<dbReference type="PROSITE" id="PS50305">
    <property type="entry name" value="SIRTUIN"/>
    <property type="match status" value="1"/>
</dbReference>
<dbReference type="GO" id="GO:0036054">
    <property type="term" value="F:protein-malonyllysine demalonylase activity"/>
    <property type="evidence" value="ECO:0007669"/>
    <property type="project" value="InterPro"/>
</dbReference>
<sequence>MVDTLEIPNGLIDKLRAANHVVVLTGAGISAESGIPTFRDAQTGLWARYRPEDLATPEAFQRDPKLVWEWYAWRRELVARAEPNPGHRALVTLAERVPKLTLVTQNVDGLHQRAGSENILELHGNIFRTKRFDDNQIVEEWPDDGEVPPRCPATHSLLRPDVVWFGEMLPPGVLAHAAMAAGECDIFFSVGTSSLVFPAASLIGETLRRGGLTVEVNPGETPHSSAVSFVLRGPAGEVLPALLEKTWPT</sequence>
<evidence type="ECO:0000256" key="1">
    <source>
        <dbReference type="ARBA" id="ARBA00022679"/>
    </source>
</evidence>
<comment type="catalytic activity">
    <reaction evidence="3">
        <text>N(6)-succinyl-L-lysyl-[protein] + NAD(+) + H2O = 2''-O-succinyl-ADP-D-ribose + nicotinamide + L-lysyl-[protein]</text>
        <dbReference type="Rhea" id="RHEA:47668"/>
        <dbReference type="Rhea" id="RHEA-COMP:9752"/>
        <dbReference type="Rhea" id="RHEA-COMP:11877"/>
        <dbReference type="ChEBI" id="CHEBI:15377"/>
        <dbReference type="ChEBI" id="CHEBI:17154"/>
        <dbReference type="ChEBI" id="CHEBI:29969"/>
        <dbReference type="ChEBI" id="CHEBI:57540"/>
        <dbReference type="ChEBI" id="CHEBI:87830"/>
        <dbReference type="ChEBI" id="CHEBI:87832"/>
    </reaction>
</comment>
<organism evidence="6 7">
    <name type="scientific">Sulfidibacter corallicola</name>
    <dbReference type="NCBI Taxonomy" id="2818388"/>
    <lineage>
        <taxon>Bacteria</taxon>
        <taxon>Pseudomonadati</taxon>
        <taxon>Acidobacteriota</taxon>
        <taxon>Holophagae</taxon>
        <taxon>Acanthopleuribacterales</taxon>
        <taxon>Acanthopleuribacteraceae</taxon>
        <taxon>Sulfidibacter</taxon>
    </lineage>
</organism>
<name>A0A8A4TXU2_SULCO</name>
<dbReference type="HAMAP" id="MF_01121">
    <property type="entry name" value="Sirtuin_ClassIII"/>
    <property type="match status" value="1"/>
</dbReference>